<keyword evidence="7 9" id="KW-0408">Iron</keyword>
<evidence type="ECO:0000256" key="5">
    <source>
        <dbReference type="ARBA" id="ARBA00022723"/>
    </source>
</evidence>
<dbReference type="EMBL" id="KL142399">
    <property type="protein sequence ID" value="KDR69968.1"/>
    <property type="molecule type" value="Genomic_DNA"/>
</dbReference>
<evidence type="ECO:0000256" key="1">
    <source>
        <dbReference type="ARBA" id="ARBA00001971"/>
    </source>
</evidence>
<feature type="binding site" description="axial binding residue" evidence="9">
    <location>
        <position position="436"/>
    </location>
    <ligand>
        <name>heme</name>
        <dbReference type="ChEBI" id="CHEBI:30413"/>
    </ligand>
    <ligandPart>
        <name>Fe</name>
        <dbReference type="ChEBI" id="CHEBI:18248"/>
    </ligandPart>
</feature>
<evidence type="ECO:0000256" key="6">
    <source>
        <dbReference type="ARBA" id="ARBA00023002"/>
    </source>
</evidence>
<dbReference type="PROSITE" id="PS00086">
    <property type="entry name" value="CYTOCHROME_P450"/>
    <property type="match status" value="1"/>
</dbReference>
<accession>A0A067STA9</accession>
<dbReference type="GO" id="GO:0020037">
    <property type="term" value="F:heme binding"/>
    <property type="evidence" value="ECO:0007669"/>
    <property type="project" value="InterPro"/>
</dbReference>
<dbReference type="HOGENOM" id="CLU_001570_2_3_1"/>
<dbReference type="Pfam" id="PF00067">
    <property type="entry name" value="p450"/>
    <property type="match status" value="1"/>
</dbReference>
<comment type="pathway">
    <text evidence="2">Secondary metabolite biosynthesis.</text>
</comment>
<dbReference type="PANTHER" id="PTHR46300">
    <property type="entry name" value="P450, PUTATIVE (EUROFUNG)-RELATED-RELATED"/>
    <property type="match status" value="1"/>
</dbReference>
<dbReference type="InterPro" id="IPR050364">
    <property type="entry name" value="Cytochrome_P450_fung"/>
</dbReference>
<dbReference type="OrthoDB" id="2789670at2759"/>
<keyword evidence="11" id="KW-0732">Signal</keyword>
<evidence type="ECO:0000256" key="7">
    <source>
        <dbReference type="ARBA" id="ARBA00023004"/>
    </source>
</evidence>
<feature type="signal peptide" evidence="11">
    <location>
        <begin position="1"/>
        <end position="25"/>
    </location>
</feature>
<dbReference type="PANTHER" id="PTHR46300:SF5">
    <property type="entry name" value="CYTOCHROME P450"/>
    <property type="match status" value="1"/>
</dbReference>
<evidence type="ECO:0000313" key="12">
    <source>
        <dbReference type="EMBL" id="KDR69968.1"/>
    </source>
</evidence>
<dbReference type="Proteomes" id="UP000027222">
    <property type="component" value="Unassembled WGS sequence"/>
</dbReference>
<dbReference type="InterPro" id="IPR002401">
    <property type="entry name" value="Cyt_P450_E_grp-I"/>
</dbReference>
<comment type="cofactor">
    <cofactor evidence="1 9">
        <name>heme</name>
        <dbReference type="ChEBI" id="CHEBI:30413"/>
    </cofactor>
</comment>
<dbReference type="InterPro" id="IPR036396">
    <property type="entry name" value="Cyt_P450_sf"/>
</dbReference>
<evidence type="ECO:0000256" key="8">
    <source>
        <dbReference type="ARBA" id="ARBA00023033"/>
    </source>
</evidence>
<evidence type="ECO:0000256" key="10">
    <source>
        <dbReference type="RuleBase" id="RU000461"/>
    </source>
</evidence>
<dbReference type="PRINTS" id="PR00463">
    <property type="entry name" value="EP450I"/>
</dbReference>
<dbReference type="AlphaFoldDB" id="A0A067STA9"/>
<evidence type="ECO:0000256" key="2">
    <source>
        <dbReference type="ARBA" id="ARBA00005179"/>
    </source>
</evidence>
<organism evidence="12 13">
    <name type="scientific">Galerina marginata (strain CBS 339.88)</name>
    <dbReference type="NCBI Taxonomy" id="685588"/>
    <lineage>
        <taxon>Eukaryota</taxon>
        <taxon>Fungi</taxon>
        <taxon>Dikarya</taxon>
        <taxon>Basidiomycota</taxon>
        <taxon>Agaricomycotina</taxon>
        <taxon>Agaricomycetes</taxon>
        <taxon>Agaricomycetidae</taxon>
        <taxon>Agaricales</taxon>
        <taxon>Agaricineae</taxon>
        <taxon>Strophariaceae</taxon>
        <taxon>Galerina</taxon>
    </lineage>
</organism>
<dbReference type="SUPFAM" id="SSF48264">
    <property type="entry name" value="Cytochrome P450"/>
    <property type="match status" value="1"/>
</dbReference>
<keyword evidence="8 10" id="KW-0503">Monooxygenase</keyword>
<evidence type="ECO:0008006" key="14">
    <source>
        <dbReference type="Google" id="ProtNLM"/>
    </source>
</evidence>
<proteinExistence type="inferred from homology"/>
<evidence type="ECO:0000313" key="13">
    <source>
        <dbReference type="Proteomes" id="UP000027222"/>
    </source>
</evidence>
<name>A0A067STA9_GALM3</name>
<dbReference type="Gene3D" id="1.10.630.10">
    <property type="entry name" value="Cytochrome P450"/>
    <property type="match status" value="1"/>
</dbReference>
<keyword evidence="5 9" id="KW-0479">Metal-binding</keyword>
<evidence type="ECO:0000256" key="4">
    <source>
        <dbReference type="ARBA" id="ARBA00022617"/>
    </source>
</evidence>
<dbReference type="GO" id="GO:0004497">
    <property type="term" value="F:monooxygenase activity"/>
    <property type="evidence" value="ECO:0007669"/>
    <property type="project" value="UniProtKB-KW"/>
</dbReference>
<evidence type="ECO:0000256" key="11">
    <source>
        <dbReference type="SAM" id="SignalP"/>
    </source>
</evidence>
<dbReference type="GO" id="GO:0016705">
    <property type="term" value="F:oxidoreductase activity, acting on paired donors, with incorporation or reduction of molecular oxygen"/>
    <property type="evidence" value="ECO:0007669"/>
    <property type="project" value="InterPro"/>
</dbReference>
<comment type="similarity">
    <text evidence="3 10">Belongs to the cytochrome P450 family.</text>
</comment>
<keyword evidence="6 10" id="KW-0560">Oxidoreductase</keyword>
<gene>
    <name evidence="12" type="ORF">GALMADRAFT_128119</name>
</gene>
<keyword evidence="4 9" id="KW-0349">Heme</keyword>
<feature type="chain" id="PRO_5001646202" description="Cytochrome P450" evidence="11">
    <location>
        <begin position="26"/>
        <end position="507"/>
    </location>
</feature>
<sequence>MASIDIPIALATAIFLFVLLRRLSSKPAHHPNLPPGPPADPIIGHFRHTRMPHQENVFHDWAKIYGDVICLQFLGRTVVVLDSFEAANELLNKRGSNYSCRLQSAVFELMGWDASLPFLKYGKQFVKHRRFMYQQLNRKQSLSYRSIQLEESRTLVKSLLSNPKAFERHLERFSTSVIMRLAYGHQITSSDDPFLKVIQDFLDTLDGAGITGNTLIDFFPFLQRLPSWFPGTHYANWARSRRWAVRQLYDYPFNLTRNEMSNGDAKHCFLTGLLERSTANDEDDVEDIKGAAATLHTAGGETTWAALSVFIMAMVLYPECQRKAHQELDDVIGTDRLPNFSDQSVLPYIECVVQEALRWKPVVILGVPHVSLEDDVYKGMLIPKGSIVIANAGGMRFDEGVYAEPRTFNPDRFLPKPYGNAEPPFDAAFGFGRRICPGRHVAEASLWIAIASMLASFDFCKAVGEDGKEITPDPFVGGLARHAKPFPCVIRPRFGKEALTACISTSH</sequence>
<dbReference type="CDD" id="cd11065">
    <property type="entry name" value="CYP64-like"/>
    <property type="match status" value="1"/>
</dbReference>
<dbReference type="GO" id="GO:0005506">
    <property type="term" value="F:iron ion binding"/>
    <property type="evidence" value="ECO:0007669"/>
    <property type="project" value="InterPro"/>
</dbReference>
<evidence type="ECO:0000256" key="3">
    <source>
        <dbReference type="ARBA" id="ARBA00010617"/>
    </source>
</evidence>
<dbReference type="STRING" id="685588.A0A067STA9"/>
<reference evidence="13" key="1">
    <citation type="journal article" date="2014" name="Proc. Natl. Acad. Sci. U.S.A.">
        <title>Extensive sampling of basidiomycete genomes demonstrates inadequacy of the white-rot/brown-rot paradigm for wood decay fungi.</title>
        <authorList>
            <person name="Riley R."/>
            <person name="Salamov A.A."/>
            <person name="Brown D.W."/>
            <person name="Nagy L.G."/>
            <person name="Floudas D."/>
            <person name="Held B.W."/>
            <person name="Levasseur A."/>
            <person name="Lombard V."/>
            <person name="Morin E."/>
            <person name="Otillar R."/>
            <person name="Lindquist E.A."/>
            <person name="Sun H."/>
            <person name="LaButti K.M."/>
            <person name="Schmutz J."/>
            <person name="Jabbour D."/>
            <person name="Luo H."/>
            <person name="Baker S.E."/>
            <person name="Pisabarro A.G."/>
            <person name="Walton J.D."/>
            <person name="Blanchette R.A."/>
            <person name="Henrissat B."/>
            <person name="Martin F."/>
            <person name="Cullen D."/>
            <person name="Hibbett D.S."/>
            <person name="Grigoriev I.V."/>
        </authorList>
    </citation>
    <scope>NUCLEOTIDE SEQUENCE [LARGE SCALE GENOMIC DNA]</scope>
    <source>
        <strain evidence="13">CBS 339.88</strain>
    </source>
</reference>
<dbReference type="InterPro" id="IPR001128">
    <property type="entry name" value="Cyt_P450"/>
</dbReference>
<keyword evidence="13" id="KW-1185">Reference proteome</keyword>
<dbReference type="InterPro" id="IPR017972">
    <property type="entry name" value="Cyt_P450_CS"/>
</dbReference>
<dbReference type="PRINTS" id="PR00385">
    <property type="entry name" value="P450"/>
</dbReference>
<evidence type="ECO:0000256" key="9">
    <source>
        <dbReference type="PIRSR" id="PIRSR602401-1"/>
    </source>
</evidence>
<protein>
    <recommendedName>
        <fullName evidence="14">Cytochrome P450</fullName>
    </recommendedName>
</protein>